<evidence type="ECO:0000256" key="2">
    <source>
        <dbReference type="ARBA" id="ARBA00022679"/>
    </source>
</evidence>
<evidence type="ECO:0000256" key="1">
    <source>
        <dbReference type="ARBA" id="ARBA00007274"/>
    </source>
</evidence>
<proteinExistence type="inferred from homology"/>
<dbReference type="EMBL" id="JAPWDQ010000004">
    <property type="protein sequence ID" value="KAJ5489575.1"/>
    <property type="molecule type" value="Genomic_DNA"/>
</dbReference>
<dbReference type="SMART" id="SM01266">
    <property type="entry name" value="Mac"/>
    <property type="match status" value="1"/>
</dbReference>
<keyword evidence="2" id="KW-0808">Transferase</keyword>
<evidence type="ECO:0000259" key="4">
    <source>
        <dbReference type="SMART" id="SM01266"/>
    </source>
</evidence>
<feature type="compositionally biased region" description="Low complexity" evidence="3">
    <location>
        <begin position="281"/>
        <end position="294"/>
    </location>
</feature>
<dbReference type="RefSeq" id="XP_056791608.1">
    <property type="nucleotide sequence ID" value="XM_056934067.1"/>
</dbReference>
<evidence type="ECO:0000313" key="5">
    <source>
        <dbReference type="EMBL" id="KAJ5489575.1"/>
    </source>
</evidence>
<dbReference type="InterPro" id="IPR011004">
    <property type="entry name" value="Trimer_LpxA-like_sf"/>
</dbReference>
<feature type="compositionally biased region" description="Low complexity" evidence="3">
    <location>
        <begin position="556"/>
        <end position="570"/>
    </location>
</feature>
<dbReference type="GeneID" id="81624316"/>
<dbReference type="Pfam" id="PF12464">
    <property type="entry name" value="Mac"/>
    <property type="match status" value="1"/>
</dbReference>
<reference evidence="5" key="2">
    <citation type="journal article" date="2023" name="IMA Fungus">
        <title>Comparative genomic study of the Penicillium genus elucidates a diverse pangenome and 15 lateral gene transfer events.</title>
        <authorList>
            <person name="Petersen C."/>
            <person name="Sorensen T."/>
            <person name="Nielsen M.R."/>
            <person name="Sondergaard T.E."/>
            <person name="Sorensen J.L."/>
            <person name="Fitzpatrick D.A."/>
            <person name="Frisvad J.C."/>
            <person name="Nielsen K.L."/>
        </authorList>
    </citation>
    <scope>NUCLEOTIDE SEQUENCE</scope>
    <source>
        <strain evidence="5">IBT 30728</strain>
    </source>
</reference>
<gene>
    <name evidence="5" type="ORF">N7539_004465</name>
</gene>
<organism evidence="5 6">
    <name type="scientific">Penicillium diatomitis</name>
    <dbReference type="NCBI Taxonomy" id="2819901"/>
    <lineage>
        <taxon>Eukaryota</taxon>
        <taxon>Fungi</taxon>
        <taxon>Dikarya</taxon>
        <taxon>Ascomycota</taxon>
        <taxon>Pezizomycotina</taxon>
        <taxon>Eurotiomycetes</taxon>
        <taxon>Eurotiomycetidae</taxon>
        <taxon>Eurotiales</taxon>
        <taxon>Aspergillaceae</taxon>
        <taxon>Penicillium</taxon>
    </lineage>
</organism>
<feature type="compositionally biased region" description="Basic and acidic residues" evidence="3">
    <location>
        <begin position="510"/>
        <end position="534"/>
    </location>
</feature>
<keyword evidence="6" id="KW-1185">Reference proteome</keyword>
<comment type="similarity">
    <text evidence="1">Belongs to the transferase hexapeptide repeat family.</text>
</comment>
<feature type="compositionally biased region" description="Low complexity" evidence="3">
    <location>
        <begin position="583"/>
        <end position="597"/>
    </location>
</feature>
<feature type="compositionally biased region" description="Basic residues" evidence="3">
    <location>
        <begin position="146"/>
        <end position="159"/>
    </location>
</feature>
<feature type="compositionally biased region" description="Low complexity" evidence="3">
    <location>
        <begin position="161"/>
        <end position="173"/>
    </location>
</feature>
<feature type="region of interest" description="Disordered" evidence="3">
    <location>
        <begin position="1"/>
        <end position="235"/>
    </location>
</feature>
<feature type="compositionally biased region" description="Basic and acidic residues" evidence="3">
    <location>
        <begin position="445"/>
        <end position="461"/>
    </location>
</feature>
<dbReference type="Gene3D" id="2.160.10.10">
    <property type="entry name" value="Hexapeptide repeat proteins"/>
    <property type="match status" value="1"/>
</dbReference>
<evidence type="ECO:0000313" key="6">
    <source>
        <dbReference type="Proteomes" id="UP001148312"/>
    </source>
</evidence>
<dbReference type="Proteomes" id="UP001148312">
    <property type="component" value="Unassembled WGS sequence"/>
</dbReference>
<evidence type="ECO:0000256" key="3">
    <source>
        <dbReference type="SAM" id="MobiDB-lite"/>
    </source>
</evidence>
<dbReference type="GO" id="GO:0016407">
    <property type="term" value="F:acetyltransferase activity"/>
    <property type="evidence" value="ECO:0007669"/>
    <property type="project" value="InterPro"/>
</dbReference>
<feature type="compositionally biased region" description="Polar residues" evidence="3">
    <location>
        <begin position="44"/>
        <end position="68"/>
    </location>
</feature>
<feature type="compositionally biased region" description="Pro residues" evidence="3">
    <location>
        <begin position="571"/>
        <end position="582"/>
    </location>
</feature>
<dbReference type="AlphaFoldDB" id="A0A9W9XDV9"/>
<dbReference type="Pfam" id="PF16628">
    <property type="entry name" value="Mac_assoc"/>
    <property type="match status" value="1"/>
</dbReference>
<dbReference type="PANTHER" id="PTHR23416:SF76">
    <property type="entry name" value="ZN(II)2CYS6 TRANSCRIPTION FACTOR (EUROFUNG)"/>
    <property type="match status" value="1"/>
</dbReference>
<dbReference type="InterPro" id="IPR051159">
    <property type="entry name" value="Hexapeptide_acetyltransf"/>
</dbReference>
<feature type="region of interest" description="Disordered" evidence="3">
    <location>
        <begin position="401"/>
        <end position="597"/>
    </location>
</feature>
<sequence length="825" mass="89764">MTAIATGLVMSNHDAGSNSRPDHSPSRFTAVNGRDPAPSAGSVGPNTLPSMSMNQPDRMSTPTVASSSEHAELSRDGPGLRHEMSGAPSQRTSPSGSNKHKRKRSGSGDQEARPPVELSYHSHSSSHPHAHPHSHPHPESSQHPHQQPHHHLHHYHHQHNQQEPQQQQQPTPHVNRGTPTHADEVSPLHTNGNGNGPGSVSSDMDSVNAVAASGHRSDTNETSQPPSTGPWPDYDSHLITQAQRAQQMDPSDAHLADALQRDVQASEPSRNGANDRPGPLPSSGQSASSPSYLSDRGTNSGQVAPKRKRVFSNRTKTGCMTCRRRKRNVMNNIQRCNLMWARLRCLGKAAFPPCFSVETAEVFRPPSSIICEPSLVLTFSLPAGNNCIRGGFLCEGYTSRSTWQKPSTTKTPVPLQSKEGYSELGGQYLPGPSGHTERPNPGLPDHLDSRKMRPLVEDNDRVAPPYSSSPSNNSPNPVPTHAVPTSSSSSSWSKRAWSGPGHPAYPPPEHLPKPDYREVAPIHELHPRESHSKPDYPMVPPIREFTHAPPPPPPSSKQSSMPLFHTTTPEQPRPMPPAPAPASVPTSMPPSSMESSSPQTQARMALKIEHQLSARAMASEETEKDKMMRGDLYRPFDLQLVEERDRCKRALWRFNNACNPHFGLSSKEQNRLLKEILVPSPSSAANSPSSSAAPFAMGSIGQGAVVESPFNCHYGYNIQIGEDVMIHQNCSFVDDCGISIGAHSWIGPNVTLLSSMAHSSMQERKGSQSRYQGRPVIIDEDCYLGAGCIIYPGVHLNRGAYVAPGEVVKTDIVAYGFQGYKPSYM</sequence>
<dbReference type="InterPro" id="IPR024688">
    <property type="entry name" value="Mac_dom"/>
</dbReference>
<comment type="caution">
    <text evidence="5">The sequence shown here is derived from an EMBL/GenBank/DDBJ whole genome shotgun (WGS) entry which is preliminary data.</text>
</comment>
<feature type="region of interest" description="Disordered" evidence="3">
    <location>
        <begin position="262"/>
        <end position="310"/>
    </location>
</feature>
<dbReference type="SUPFAM" id="SSF51161">
    <property type="entry name" value="Trimeric LpxA-like enzymes"/>
    <property type="match status" value="1"/>
</dbReference>
<name>A0A9W9XDV9_9EURO</name>
<feature type="domain" description="Maltose/galactoside acetyltransferase" evidence="4">
    <location>
        <begin position="624"/>
        <end position="680"/>
    </location>
</feature>
<accession>A0A9W9XDV9</accession>
<feature type="compositionally biased region" description="Basic residues" evidence="3">
    <location>
        <begin position="124"/>
        <end position="135"/>
    </location>
</feature>
<dbReference type="Pfam" id="PF14602">
    <property type="entry name" value="Hexapep_2"/>
    <property type="match status" value="1"/>
</dbReference>
<dbReference type="GO" id="GO:0008374">
    <property type="term" value="F:O-acyltransferase activity"/>
    <property type="evidence" value="ECO:0007669"/>
    <property type="project" value="TreeGrafter"/>
</dbReference>
<feature type="compositionally biased region" description="Basic and acidic residues" evidence="3">
    <location>
        <begin position="69"/>
        <end position="84"/>
    </location>
</feature>
<dbReference type="InterPro" id="IPR001451">
    <property type="entry name" value="Hexapep"/>
</dbReference>
<dbReference type="PANTHER" id="PTHR23416">
    <property type="entry name" value="SIALIC ACID SYNTHASE-RELATED"/>
    <property type="match status" value="1"/>
</dbReference>
<reference evidence="5" key="1">
    <citation type="submission" date="2022-12" db="EMBL/GenBank/DDBJ databases">
        <authorList>
            <person name="Petersen C."/>
        </authorList>
    </citation>
    <scope>NUCLEOTIDE SEQUENCE</scope>
    <source>
        <strain evidence="5">IBT 30728</strain>
    </source>
</reference>
<feature type="compositionally biased region" description="Polar residues" evidence="3">
    <location>
        <begin position="401"/>
        <end position="411"/>
    </location>
</feature>
<feature type="compositionally biased region" description="Low complexity" evidence="3">
    <location>
        <begin position="464"/>
        <end position="475"/>
    </location>
</feature>
<feature type="compositionally biased region" description="Polar residues" evidence="3">
    <location>
        <begin position="87"/>
        <end position="97"/>
    </location>
</feature>
<protein>
    <recommendedName>
        <fullName evidence="4">Maltose/galactoside acetyltransferase domain-containing protein</fullName>
    </recommendedName>
</protein>